<dbReference type="EMBL" id="JAJTTC010000003">
    <property type="protein sequence ID" value="MCF0062742.1"/>
    <property type="molecule type" value="Genomic_DNA"/>
</dbReference>
<organism evidence="1 2">
    <name type="scientific">Dyadobacter chenwenxiniae</name>
    <dbReference type="NCBI Taxonomy" id="2906456"/>
    <lineage>
        <taxon>Bacteria</taxon>
        <taxon>Pseudomonadati</taxon>
        <taxon>Bacteroidota</taxon>
        <taxon>Cytophagia</taxon>
        <taxon>Cytophagales</taxon>
        <taxon>Spirosomataceae</taxon>
        <taxon>Dyadobacter</taxon>
    </lineage>
</organism>
<keyword evidence="2" id="KW-1185">Reference proteome</keyword>
<name>A0A9X1TF98_9BACT</name>
<gene>
    <name evidence="1" type="ORF">LXM26_14635</name>
</gene>
<proteinExistence type="predicted"/>
<reference evidence="1" key="1">
    <citation type="submission" date="2021-12" db="EMBL/GenBank/DDBJ databases">
        <title>Novel species in genus Dyadobacter.</title>
        <authorList>
            <person name="Ma C."/>
        </authorList>
    </citation>
    <scope>NUCLEOTIDE SEQUENCE</scope>
    <source>
        <strain evidence="1">LJ419</strain>
    </source>
</reference>
<protein>
    <submittedName>
        <fullName evidence="1">Type II toxin-antitoxin system HicB family antitoxin</fullName>
    </submittedName>
</protein>
<dbReference type="RefSeq" id="WP_234655835.1">
    <property type="nucleotide sequence ID" value="NZ_CP094997.1"/>
</dbReference>
<evidence type="ECO:0000313" key="2">
    <source>
        <dbReference type="Proteomes" id="UP001139000"/>
    </source>
</evidence>
<evidence type="ECO:0000313" key="1">
    <source>
        <dbReference type="EMBL" id="MCF0062742.1"/>
    </source>
</evidence>
<sequence length="131" mass="14718">MKKIRVVIERSKDFYGAYSENVNKINGGGETIEDVKKSVLECIEIIKSFDDRNIPAALKGEYEIIWKFDVGSFLKYYKGIFSQSGIARLTGINEKLLNHYASGLKKPRPAQAKKIEAALHQLGSELLALKL</sequence>
<dbReference type="AlphaFoldDB" id="A0A9X1TF98"/>
<accession>A0A9X1TF98</accession>
<dbReference type="Proteomes" id="UP001139000">
    <property type="component" value="Unassembled WGS sequence"/>
</dbReference>
<comment type="caution">
    <text evidence="1">The sequence shown here is derived from an EMBL/GenBank/DDBJ whole genome shotgun (WGS) entry which is preliminary data.</text>
</comment>